<dbReference type="AlphaFoldDB" id="A0A8H7N3X0"/>
<sequence length="497" mass="57355">MAADTARWHFSKNLFLLWLSFVLFPLNTTVIAAIHLWSRFRPFKSHHARLESAARPALPKTVLVTGLSMAKGLALARQFHRRGHRVVGADTRPLCMARVSTAVDRFYALPKPSSTWCQADPHTVAMLSLLREENIDLWVSVSDVHEAMHDAQMRDMIEQSTNVKCIQLGESDTHKLHEKDLFMSHAVEIGLPVPDSKIVHNHNAIIHFLNKRDALRFRPGSPQYLVKQIEQDDHESRFDMTLLPLPTEQETLQHIHNIPVHTSNPFLIQEFIKGDEYCTHALVVKGQVRAFLACPSASLLLHYSALPPESSLAQAMLGFTERVAAAGGADFTGHVSFDFLVKPRHAQRESSKDILDVDLFAIECNPRVHTAVLLFNDTPEVVDEFFTFDIDEKPRPPVFPRDPKRYYWVGQDLVQRVIFPLYQFLFLWTLTFTQLRQSLTLFAQRLLFWKDGIFEVWDPWPWWWLYHVYWPVQFLKFLVKGRWFNINVSTGKAFTAE</sequence>
<gene>
    <name evidence="1" type="ORF">IM811_004968</name>
</gene>
<proteinExistence type="predicted"/>
<dbReference type="Gene3D" id="3.40.50.20">
    <property type="match status" value="1"/>
</dbReference>
<protein>
    <recommendedName>
        <fullName evidence="3">ATP-grasp domain-containing protein</fullName>
    </recommendedName>
</protein>
<dbReference type="SUPFAM" id="SSF56059">
    <property type="entry name" value="Glutathione synthetase ATP-binding domain-like"/>
    <property type="match status" value="1"/>
</dbReference>
<name>A0A8H7N3X0_BIOOC</name>
<dbReference type="SUPFAM" id="SSF51735">
    <property type="entry name" value="NAD(P)-binding Rossmann-fold domains"/>
    <property type="match status" value="1"/>
</dbReference>
<evidence type="ECO:0000313" key="1">
    <source>
        <dbReference type="EMBL" id="KAF9745346.1"/>
    </source>
</evidence>
<organism evidence="1 2">
    <name type="scientific">Bionectria ochroleuca</name>
    <name type="common">Gliocladium roseum</name>
    <dbReference type="NCBI Taxonomy" id="29856"/>
    <lineage>
        <taxon>Eukaryota</taxon>
        <taxon>Fungi</taxon>
        <taxon>Dikarya</taxon>
        <taxon>Ascomycota</taxon>
        <taxon>Pezizomycotina</taxon>
        <taxon>Sordariomycetes</taxon>
        <taxon>Hypocreomycetidae</taxon>
        <taxon>Hypocreales</taxon>
        <taxon>Bionectriaceae</taxon>
        <taxon>Clonostachys</taxon>
    </lineage>
</organism>
<evidence type="ECO:0008006" key="3">
    <source>
        <dbReference type="Google" id="ProtNLM"/>
    </source>
</evidence>
<dbReference type="Proteomes" id="UP000616885">
    <property type="component" value="Unassembled WGS sequence"/>
</dbReference>
<evidence type="ECO:0000313" key="2">
    <source>
        <dbReference type="Proteomes" id="UP000616885"/>
    </source>
</evidence>
<dbReference type="InterPro" id="IPR036291">
    <property type="entry name" value="NAD(P)-bd_dom_sf"/>
</dbReference>
<reference evidence="1" key="1">
    <citation type="submission" date="2020-10" db="EMBL/GenBank/DDBJ databases">
        <title>High-Quality Genome Resource of Clonostachys rosea strain S41 by Oxford Nanopore Long-Read Sequencing.</title>
        <authorList>
            <person name="Wang H."/>
        </authorList>
    </citation>
    <scope>NUCLEOTIDE SEQUENCE</scope>
    <source>
        <strain evidence="1">S41</strain>
    </source>
</reference>
<dbReference type="EMBL" id="JADCTT010000013">
    <property type="protein sequence ID" value="KAF9745346.1"/>
    <property type="molecule type" value="Genomic_DNA"/>
</dbReference>
<comment type="caution">
    <text evidence="1">The sequence shown here is derived from an EMBL/GenBank/DDBJ whole genome shotgun (WGS) entry which is preliminary data.</text>
</comment>
<accession>A0A8H7N3X0</accession>